<reference evidence="7" key="1">
    <citation type="submission" date="2020-03" db="EMBL/GenBank/DDBJ databases">
        <title>Studies in the Genomics of Life Span.</title>
        <authorList>
            <person name="Glass D."/>
        </authorList>
    </citation>
    <scope>NUCLEOTIDE SEQUENCE</scope>
    <source>
        <strain evidence="7">SUZIE</strain>
        <tissue evidence="7">Muscle</tissue>
    </source>
</reference>
<gene>
    <name evidence="7" type="ORF">SUZIE_117420</name>
</gene>
<accession>A0AA41MI69</accession>
<evidence type="ECO:0000256" key="1">
    <source>
        <dbReference type="ARBA" id="ARBA00010394"/>
    </source>
</evidence>
<comment type="similarity">
    <text evidence="1">Belongs to the importin alpha family.</text>
</comment>
<keyword evidence="3" id="KW-0653">Protein transport</keyword>
<sequence length="137" mass="15129">MTISLELRKTKKDEQVLKRRNIDDVSPEPPSEKPAKGVSLSLDEIIKGVNSSDPVVCFQATQAARKMLSWEQNPPLNSFVEAGLISRLVEFLKSSLHSYLQFEAAWALTNIASGMEQIQAVVEAGAILPLIELLPRT</sequence>
<dbReference type="PANTHER" id="PTHR23316">
    <property type="entry name" value="IMPORTIN ALPHA"/>
    <property type="match status" value="1"/>
</dbReference>
<proteinExistence type="inferred from homology"/>
<dbReference type="PROSITE" id="PS50176">
    <property type="entry name" value="ARM_REPEAT"/>
    <property type="match status" value="1"/>
</dbReference>
<evidence type="ECO:0000313" key="8">
    <source>
        <dbReference type="Proteomes" id="UP001166674"/>
    </source>
</evidence>
<evidence type="ECO:0000256" key="3">
    <source>
        <dbReference type="ARBA" id="ARBA00022927"/>
    </source>
</evidence>
<dbReference type="GO" id="GO:0061608">
    <property type="term" value="F:nuclear import signal receptor activity"/>
    <property type="evidence" value="ECO:0007669"/>
    <property type="project" value="InterPro"/>
</dbReference>
<evidence type="ECO:0000256" key="2">
    <source>
        <dbReference type="ARBA" id="ARBA00022448"/>
    </source>
</evidence>
<feature type="domain" description="IBB" evidence="6">
    <location>
        <begin position="4"/>
        <end position="62"/>
    </location>
</feature>
<dbReference type="InterPro" id="IPR011989">
    <property type="entry name" value="ARM-like"/>
</dbReference>
<evidence type="ECO:0000256" key="4">
    <source>
        <dbReference type="PROSITE-ProRule" id="PRU00259"/>
    </source>
</evidence>
<evidence type="ECO:0000313" key="7">
    <source>
        <dbReference type="EMBL" id="MBZ3872335.1"/>
    </source>
</evidence>
<dbReference type="GO" id="GO:0006606">
    <property type="term" value="P:protein import into nucleus"/>
    <property type="evidence" value="ECO:0007669"/>
    <property type="project" value="InterPro"/>
</dbReference>
<evidence type="ECO:0000256" key="5">
    <source>
        <dbReference type="SAM" id="MobiDB-lite"/>
    </source>
</evidence>
<name>A0AA41MI69_SCICA</name>
<dbReference type="InterPro" id="IPR002652">
    <property type="entry name" value="Importin-a_IBB"/>
</dbReference>
<organism evidence="7 8">
    <name type="scientific">Sciurus carolinensis</name>
    <name type="common">Eastern gray squirrel</name>
    <dbReference type="NCBI Taxonomy" id="30640"/>
    <lineage>
        <taxon>Eukaryota</taxon>
        <taxon>Metazoa</taxon>
        <taxon>Chordata</taxon>
        <taxon>Craniata</taxon>
        <taxon>Vertebrata</taxon>
        <taxon>Euteleostomi</taxon>
        <taxon>Mammalia</taxon>
        <taxon>Eutheria</taxon>
        <taxon>Euarchontoglires</taxon>
        <taxon>Glires</taxon>
        <taxon>Rodentia</taxon>
        <taxon>Sciuromorpha</taxon>
        <taxon>Sciuridae</taxon>
        <taxon>Sciurinae</taxon>
        <taxon>Sciurini</taxon>
        <taxon>Sciurus</taxon>
    </lineage>
</organism>
<keyword evidence="2" id="KW-0813">Transport</keyword>
<dbReference type="SMART" id="SM00185">
    <property type="entry name" value="ARM"/>
    <property type="match status" value="1"/>
</dbReference>
<protein>
    <submittedName>
        <fullName evidence="7">Importin subunit alpha-8</fullName>
    </submittedName>
</protein>
<feature type="repeat" description="ARM" evidence="4">
    <location>
        <begin position="83"/>
        <end position="126"/>
    </location>
</feature>
<dbReference type="AlphaFoldDB" id="A0AA41MI69"/>
<dbReference type="Proteomes" id="UP001166674">
    <property type="component" value="Unassembled WGS sequence"/>
</dbReference>
<dbReference type="EMBL" id="JAATJV010186700">
    <property type="protein sequence ID" value="MBZ3872335.1"/>
    <property type="molecule type" value="Genomic_DNA"/>
</dbReference>
<evidence type="ECO:0000259" key="6">
    <source>
        <dbReference type="Pfam" id="PF01749"/>
    </source>
</evidence>
<dbReference type="Gene3D" id="1.25.10.10">
    <property type="entry name" value="Leucine-rich Repeat Variant"/>
    <property type="match status" value="1"/>
</dbReference>
<keyword evidence="8" id="KW-1185">Reference proteome</keyword>
<dbReference type="Pfam" id="PF00514">
    <property type="entry name" value="Arm"/>
    <property type="match status" value="1"/>
</dbReference>
<dbReference type="InterPro" id="IPR000225">
    <property type="entry name" value="Armadillo"/>
</dbReference>
<dbReference type="InterPro" id="IPR016024">
    <property type="entry name" value="ARM-type_fold"/>
</dbReference>
<dbReference type="Gene3D" id="1.20.5.690">
    <property type="entry name" value="Importin-alpha, importin-beta-binding domain"/>
    <property type="match status" value="1"/>
</dbReference>
<comment type="caution">
    <text evidence="7">The sequence shown here is derived from an EMBL/GenBank/DDBJ whole genome shotgun (WGS) entry which is preliminary data.</text>
</comment>
<dbReference type="SUPFAM" id="SSF48371">
    <property type="entry name" value="ARM repeat"/>
    <property type="match status" value="1"/>
</dbReference>
<dbReference type="InterPro" id="IPR036975">
    <property type="entry name" value="Importin-a_IBB_sf"/>
</dbReference>
<feature type="region of interest" description="Disordered" evidence="5">
    <location>
        <begin position="18"/>
        <end position="37"/>
    </location>
</feature>
<dbReference type="Pfam" id="PF01749">
    <property type="entry name" value="IBB"/>
    <property type="match status" value="1"/>
</dbReference>